<evidence type="ECO:0000313" key="2">
    <source>
        <dbReference type="Proteomes" id="UP001596306"/>
    </source>
</evidence>
<accession>A0ABW1VI85</accession>
<dbReference type="Gene3D" id="3.90.180.10">
    <property type="entry name" value="Medium-chain alcohol dehydrogenases, catalytic domain"/>
    <property type="match status" value="1"/>
</dbReference>
<evidence type="ECO:0008006" key="3">
    <source>
        <dbReference type="Google" id="ProtNLM"/>
    </source>
</evidence>
<gene>
    <name evidence="1" type="ORF">ACFQB0_09920</name>
</gene>
<evidence type="ECO:0000313" key="1">
    <source>
        <dbReference type="EMBL" id="MFC6356424.1"/>
    </source>
</evidence>
<reference evidence="2" key="1">
    <citation type="journal article" date="2019" name="Int. J. Syst. Evol. Microbiol.">
        <title>The Global Catalogue of Microorganisms (GCM) 10K type strain sequencing project: providing services to taxonomists for standard genome sequencing and annotation.</title>
        <authorList>
            <consortium name="The Broad Institute Genomics Platform"/>
            <consortium name="The Broad Institute Genome Sequencing Center for Infectious Disease"/>
            <person name="Wu L."/>
            <person name="Ma J."/>
        </authorList>
    </citation>
    <scope>NUCLEOTIDE SEQUENCE [LARGE SCALE GENOMIC DNA]</scope>
    <source>
        <strain evidence="2">CCUG 43304</strain>
    </source>
</reference>
<name>A0ABW1VI85_9MICO</name>
<dbReference type="InterPro" id="IPR036291">
    <property type="entry name" value="NAD(P)-bd_dom_sf"/>
</dbReference>
<dbReference type="SUPFAM" id="SSF51735">
    <property type="entry name" value="NAD(P)-binding Rossmann-fold domains"/>
    <property type="match status" value="1"/>
</dbReference>
<comment type="caution">
    <text evidence="1">The sequence shown here is derived from an EMBL/GenBank/DDBJ whole genome shotgun (WGS) entry which is preliminary data.</text>
</comment>
<keyword evidence="2" id="KW-1185">Reference proteome</keyword>
<protein>
    <recommendedName>
        <fullName evidence="3">Alcohol dehydrogenase</fullName>
    </recommendedName>
</protein>
<dbReference type="Proteomes" id="UP001596306">
    <property type="component" value="Unassembled WGS sequence"/>
</dbReference>
<dbReference type="Gene3D" id="3.40.50.720">
    <property type="entry name" value="NAD(P)-binding Rossmann-like Domain"/>
    <property type="match status" value="1"/>
</dbReference>
<dbReference type="RefSeq" id="WP_386730815.1">
    <property type="nucleotide sequence ID" value="NZ_JBHSTP010000002.1"/>
</dbReference>
<organism evidence="1 2">
    <name type="scientific">Luethyella okanaganae</name>
    <dbReference type="NCBI Taxonomy" id="69372"/>
    <lineage>
        <taxon>Bacteria</taxon>
        <taxon>Bacillati</taxon>
        <taxon>Actinomycetota</taxon>
        <taxon>Actinomycetes</taxon>
        <taxon>Micrococcales</taxon>
        <taxon>Microbacteriaceae</taxon>
        <taxon>Luethyella</taxon>
    </lineage>
</organism>
<sequence>MRVDGGAVAACGLVAGFELPTTVMPFILRGTSLLGINSVDAPLSLRVSAWRRLSNELDQDLLDGMTEEIALAEVPATAERILAGEVRGRIVVNVRS</sequence>
<proteinExistence type="predicted"/>
<dbReference type="EMBL" id="JBHSTP010000002">
    <property type="protein sequence ID" value="MFC6356424.1"/>
    <property type="molecule type" value="Genomic_DNA"/>
</dbReference>